<feature type="region of interest" description="Disordered" evidence="9">
    <location>
        <begin position="197"/>
        <end position="267"/>
    </location>
</feature>
<evidence type="ECO:0000256" key="6">
    <source>
        <dbReference type="ARBA" id="ARBA00023157"/>
    </source>
</evidence>
<feature type="compositionally biased region" description="Low complexity" evidence="9">
    <location>
        <begin position="241"/>
        <end position="261"/>
    </location>
</feature>
<keyword evidence="13" id="KW-1185">Reference proteome</keyword>
<name>A0A8C4Q795_EPTBU</name>
<dbReference type="Pfam" id="PF08702">
    <property type="entry name" value="Fib_alpha"/>
    <property type="match status" value="1"/>
</dbReference>
<feature type="signal peptide" evidence="10">
    <location>
        <begin position="1"/>
        <end position="19"/>
    </location>
</feature>
<dbReference type="GO" id="GO:0005577">
    <property type="term" value="C:fibrinogen complex"/>
    <property type="evidence" value="ECO:0007669"/>
    <property type="project" value="InterPro"/>
</dbReference>
<dbReference type="InterPro" id="IPR012290">
    <property type="entry name" value="Fibrinogen_a/b/g_coil_dom"/>
</dbReference>
<reference evidence="12" key="1">
    <citation type="submission" date="2025-08" db="UniProtKB">
        <authorList>
            <consortium name="Ensembl"/>
        </authorList>
    </citation>
    <scope>IDENTIFICATION</scope>
</reference>
<dbReference type="PANTHER" id="PTHR47221:SF9">
    <property type="entry name" value="FIBRINOGEN GAMMA CHAIN"/>
    <property type="match status" value="1"/>
</dbReference>
<evidence type="ECO:0000256" key="5">
    <source>
        <dbReference type="ARBA" id="ARBA00023084"/>
    </source>
</evidence>
<feature type="chain" id="PRO_5034691502" description="Fibrinogen alpha/beta/gamma chain coiled coil domain-containing protein" evidence="10">
    <location>
        <begin position="20"/>
        <end position="385"/>
    </location>
</feature>
<keyword evidence="3" id="KW-0356">Hemostasis</keyword>
<protein>
    <recommendedName>
        <fullName evidence="11">Fibrinogen alpha/beta/gamma chain coiled coil domain-containing protein</fullName>
    </recommendedName>
</protein>
<dbReference type="Proteomes" id="UP000694388">
    <property type="component" value="Unplaced"/>
</dbReference>
<dbReference type="GO" id="GO:0005201">
    <property type="term" value="F:extracellular matrix structural constituent"/>
    <property type="evidence" value="ECO:0007669"/>
    <property type="project" value="TreeGrafter"/>
</dbReference>
<feature type="region of interest" description="Disordered" evidence="9">
    <location>
        <begin position="345"/>
        <end position="385"/>
    </location>
</feature>
<keyword evidence="10" id="KW-0732">Signal</keyword>
<keyword evidence="7" id="KW-0325">Glycoprotein</keyword>
<dbReference type="Gene3D" id="1.20.5.50">
    <property type="match status" value="1"/>
</dbReference>
<dbReference type="PANTHER" id="PTHR47221">
    <property type="entry name" value="FIBRINOGEN ALPHA CHAIN"/>
    <property type="match status" value="1"/>
</dbReference>
<evidence type="ECO:0000256" key="10">
    <source>
        <dbReference type="SAM" id="SignalP"/>
    </source>
</evidence>
<proteinExistence type="predicted"/>
<keyword evidence="2" id="KW-0964">Secreted</keyword>
<dbReference type="Ensembl" id="ENSEBUT00000011350.1">
    <property type="protein sequence ID" value="ENSEBUP00000010796.1"/>
    <property type="gene ID" value="ENSEBUG00000006939.1"/>
</dbReference>
<dbReference type="GO" id="GO:0051258">
    <property type="term" value="P:protein polymerization"/>
    <property type="evidence" value="ECO:0007669"/>
    <property type="project" value="InterPro"/>
</dbReference>
<dbReference type="GO" id="GO:0042730">
    <property type="term" value="P:fibrinolysis"/>
    <property type="evidence" value="ECO:0007669"/>
    <property type="project" value="TreeGrafter"/>
</dbReference>
<dbReference type="GO" id="GO:0072377">
    <property type="term" value="P:blood coagulation, common pathway"/>
    <property type="evidence" value="ECO:0007669"/>
    <property type="project" value="TreeGrafter"/>
</dbReference>
<dbReference type="GO" id="GO:0034116">
    <property type="term" value="P:positive regulation of heterotypic cell-cell adhesion"/>
    <property type="evidence" value="ECO:0007669"/>
    <property type="project" value="TreeGrafter"/>
</dbReference>
<keyword evidence="4" id="KW-0175">Coiled coil</keyword>
<accession>A0A8C4Q795</accession>
<dbReference type="InterPro" id="IPR037579">
    <property type="entry name" value="FIB_ANG-like"/>
</dbReference>
<evidence type="ECO:0000256" key="7">
    <source>
        <dbReference type="ARBA" id="ARBA00023180"/>
    </source>
</evidence>
<sequence length="385" mass="41838">MGLLYLFITVALITCQGNAEEMTPRGPRPNMPGAQSKQQCSPRDYDFCTDDVKGKVCPSGCRLAWLMRDGEQRIGSQLNSLVTRVNAIVNRGKTLVVNFRQAHNQANTILSESNVVDESHGKMLNRLEQYVLHIQNRIDIQLKRLQQLRAVLLAQLQNILRLETSHTSHSSSYTSSTGEGEREFTFPGLDLPTFDSLPAFEESGSRSSSGGLSSSSTFTSSSGSSPVVLSASTLETEKMPSQSSSGSHSFSSSTSSSSHSSDLPFGADRSRVFDNMGISASMRDIMSKMTTDHGLMSPSFSNGADSMRGEMASTTSHHSKTVTKRVWVETLSNGTKVTRTEITHSEGGPAEVTLSSVGGADGKTTLQHEVRGLRKRRSKKTSKHH</sequence>
<dbReference type="GO" id="GO:0005102">
    <property type="term" value="F:signaling receptor binding"/>
    <property type="evidence" value="ECO:0007669"/>
    <property type="project" value="InterPro"/>
</dbReference>
<dbReference type="AlphaFoldDB" id="A0A8C4Q795"/>
<evidence type="ECO:0000256" key="4">
    <source>
        <dbReference type="ARBA" id="ARBA00023054"/>
    </source>
</evidence>
<dbReference type="GO" id="GO:0030674">
    <property type="term" value="F:protein-macromolecule adaptor activity"/>
    <property type="evidence" value="ECO:0007669"/>
    <property type="project" value="TreeGrafter"/>
</dbReference>
<evidence type="ECO:0000256" key="8">
    <source>
        <dbReference type="ARBA" id="ARBA00025974"/>
    </source>
</evidence>
<dbReference type="SMART" id="SM01212">
    <property type="entry name" value="Fib_alpha"/>
    <property type="match status" value="1"/>
</dbReference>
<evidence type="ECO:0000256" key="2">
    <source>
        <dbReference type="ARBA" id="ARBA00022525"/>
    </source>
</evidence>
<evidence type="ECO:0000313" key="13">
    <source>
        <dbReference type="Proteomes" id="UP000694388"/>
    </source>
</evidence>
<evidence type="ECO:0000313" key="12">
    <source>
        <dbReference type="Ensembl" id="ENSEBUP00000010796.1"/>
    </source>
</evidence>
<evidence type="ECO:0000256" key="3">
    <source>
        <dbReference type="ARBA" id="ARBA00022696"/>
    </source>
</evidence>
<dbReference type="GO" id="GO:0070527">
    <property type="term" value="P:platelet aggregation"/>
    <property type="evidence" value="ECO:0007669"/>
    <property type="project" value="TreeGrafter"/>
</dbReference>
<organism evidence="12 13">
    <name type="scientific">Eptatretus burgeri</name>
    <name type="common">Inshore hagfish</name>
    <dbReference type="NCBI Taxonomy" id="7764"/>
    <lineage>
        <taxon>Eukaryota</taxon>
        <taxon>Metazoa</taxon>
        <taxon>Chordata</taxon>
        <taxon>Craniata</taxon>
        <taxon>Vertebrata</taxon>
        <taxon>Cyclostomata</taxon>
        <taxon>Myxini</taxon>
        <taxon>Myxiniformes</taxon>
        <taxon>Myxinidae</taxon>
        <taxon>Eptatretinae</taxon>
        <taxon>Eptatretus</taxon>
    </lineage>
</organism>
<evidence type="ECO:0000256" key="1">
    <source>
        <dbReference type="ARBA" id="ARBA00004613"/>
    </source>
</evidence>
<keyword evidence="5" id="KW-0094">Blood coagulation</keyword>
<comment type="subunit">
    <text evidence="8">Heterohexamer; disulfide linked. Contains 2 sets of 3 non-identical chains (alpha, beta and gamma). The 2 heterotrimers are in head to head conformation with the N-termini in a small central domain.</text>
</comment>
<feature type="compositionally biased region" description="Low complexity" evidence="9">
    <location>
        <begin position="198"/>
        <end position="232"/>
    </location>
</feature>
<dbReference type="SUPFAM" id="SSF58010">
    <property type="entry name" value="Fibrinogen coiled-coil and central regions"/>
    <property type="match status" value="1"/>
</dbReference>
<keyword evidence="6" id="KW-1015">Disulfide bond</keyword>
<feature type="compositionally biased region" description="Basic residues" evidence="9">
    <location>
        <begin position="373"/>
        <end position="385"/>
    </location>
</feature>
<reference evidence="12" key="2">
    <citation type="submission" date="2025-09" db="UniProtKB">
        <authorList>
            <consortium name="Ensembl"/>
        </authorList>
    </citation>
    <scope>IDENTIFICATION</scope>
</reference>
<evidence type="ECO:0000259" key="11">
    <source>
        <dbReference type="SMART" id="SM01212"/>
    </source>
</evidence>
<evidence type="ECO:0000256" key="9">
    <source>
        <dbReference type="SAM" id="MobiDB-lite"/>
    </source>
</evidence>
<feature type="domain" description="Fibrinogen alpha/beta/gamma chain coiled coil" evidence="11">
    <location>
        <begin position="41"/>
        <end position="177"/>
    </location>
</feature>
<comment type="subcellular location">
    <subcellularLocation>
        <location evidence="1">Secreted</location>
    </subcellularLocation>
</comment>